<dbReference type="GO" id="GO:0005524">
    <property type="term" value="F:ATP binding"/>
    <property type="evidence" value="ECO:0007669"/>
    <property type="project" value="InterPro"/>
</dbReference>
<dbReference type="GO" id="GO:0006418">
    <property type="term" value="P:tRNA aminoacylation for protein translation"/>
    <property type="evidence" value="ECO:0007669"/>
    <property type="project" value="InterPro"/>
</dbReference>
<dbReference type="Pfam" id="PF19302">
    <property type="entry name" value="DUF5915"/>
    <property type="match status" value="1"/>
</dbReference>
<dbReference type="InterPro" id="IPR009080">
    <property type="entry name" value="tRNAsynth_Ia_anticodon-bd"/>
</dbReference>
<accession>X1GIP0</accession>
<name>X1GIP0_9ZZZZ</name>
<comment type="caution">
    <text evidence="1">The sequence shown here is derived from an EMBL/GenBank/DDBJ whole genome shotgun (WGS) entry which is preliminary data.</text>
</comment>
<organism evidence="1">
    <name type="scientific">marine sediment metagenome</name>
    <dbReference type="NCBI Taxonomy" id="412755"/>
    <lineage>
        <taxon>unclassified sequences</taxon>
        <taxon>metagenomes</taxon>
        <taxon>ecological metagenomes</taxon>
    </lineage>
</organism>
<dbReference type="EMBL" id="BARU01009106">
    <property type="protein sequence ID" value="GAH32878.1"/>
    <property type="molecule type" value="Genomic_DNA"/>
</dbReference>
<feature type="non-terminal residue" evidence="1">
    <location>
        <position position="1"/>
    </location>
</feature>
<reference evidence="1" key="1">
    <citation type="journal article" date="2014" name="Front. Microbiol.">
        <title>High frequency of phylogenetically diverse reductive dehalogenase-homologous genes in deep subseafloor sedimentary metagenomes.</title>
        <authorList>
            <person name="Kawai M."/>
            <person name="Futagami T."/>
            <person name="Toyoda A."/>
            <person name="Takaki Y."/>
            <person name="Nishi S."/>
            <person name="Hori S."/>
            <person name="Arai W."/>
            <person name="Tsubouchi T."/>
            <person name="Morono Y."/>
            <person name="Uchiyama I."/>
            <person name="Ito T."/>
            <person name="Fujiyama A."/>
            <person name="Inagaki F."/>
            <person name="Takami H."/>
        </authorList>
    </citation>
    <scope>NUCLEOTIDE SEQUENCE</scope>
    <source>
        <strain evidence="1">Expedition CK06-06</strain>
    </source>
</reference>
<dbReference type="SUPFAM" id="SSF47323">
    <property type="entry name" value="Anticodon-binding domain of a subclass of class I aminoacyl-tRNA synthetases"/>
    <property type="match status" value="1"/>
</dbReference>
<proteinExistence type="predicted"/>
<gene>
    <name evidence="1" type="ORF">S03H2_17629</name>
</gene>
<dbReference type="GO" id="GO:0004812">
    <property type="term" value="F:aminoacyl-tRNA ligase activity"/>
    <property type="evidence" value="ECO:0007669"/>
    <property type="project" value="InterPro"/>
</dbReference>
<evidence type="ECO:0008006" key="2">
    <source>
        <dbReference type="Google" id="ProtNLM"/>
    </source>
</evidence>
<evidence type="ECO:0000313" key="1">
    <source>
        <dbReference type="EMBL" id="GAH32878.1"/>
    </source>
</evidence>
<protein>
    <recommendedName>
        <fullName evidence="2">Isoleucine--tRNA ligase</fullName>
    </recommendedName>
</protein>
<sequence length="119" mass="13482">LIEIVAPPKHITEKEGEIALTLNTVLSEKLLDEGFIRELVRLIQNQRKGAGFRIENTIKTIIDCSEKERKIIEEYKDYLCKETLTSELVFSSTLSGNIEEFDIEKTKIRVGISVSGSII</sequence>
<dbReference type="AlphaFoldDB" id="X1GIP0"/>